<dbReference type="GO" id="GO:0015774">
    <property type="term" value="P:polysaccharide transport"/>
    <property type="evidence" value="ECO:0007669"/>
    <property type="project" value="InterPro"/>
</dbReference>
<dbReference type="Proteomes" id="UP000005336">
    <property type="component" value="Unassembled WGS sequence"/>
</dbReference>
<sequence length="693" mass="77662">MLSFYLQEAVKKAAIFSRGIFKIPDLQNFFPKTELIKPNQSADCVFGWGLRPTTKQARAYAVKHALPYIALEDGFLRSTGLGVNGFPPFAIVWDDEGIYYDTGKPSRLERLALDSVGFSADTLALAERAMGLVVQYELSKYNHAPAFSDRPHQKCLSENEIVLVLDQTFGDMAVQYGGADEDTFRRMLEAAVNENPDAQVWVKTHPDVLSGKKKGYLTDLSNLSKVRLLGEDINPISLMKRVDKVYCVTSHMGFEALLCGKPVTVFGRPWYAGWGLTDDRHSDIPVMRETGRRARRSLPQLFAAAYLEYTRYINPNTGKSGSILDVIHYLAHARRLNETLRGHLYCVGMSLWKRAVISPFFNLPSCSLHFVSSVKKIPAVLPEGARLLIWGRGNEQLLVFADKRNLPVLRMEDGFVRSVGLGSNLVPPLSLVADDLGIYFNAQAPSRLEHILQNQIFSEQDKAEARILQKQLTNADVSKYNVGISKLELPDTKKKVILVPGQVEDDASIRYGSPEINKNADLLEKVRELNPDAFIIYKPHPDVVSGNRIGQVPQVDTDRLADMVVPEVDIMACLKVVDEVHTMTSLTGFEALLRGKTVYCYGLPFYAGWGLTSDYIELPRRTRKLELAELISGTLVYYPLYADHRKHRMIDAATAIQLVIDQKEAYAGAVGLKRSWFAKQSGKIKQLYLSLKK</sequence>
<dbReference type="PATRIC" id="fig|1030841.3.peg.146"/>
<dbReference type="Pfam" id="PF05159">
    <property type="entry name" value="Capsule_synth"/>
    <property type="match status" value="3"/>
</dbReference>
<evidence type="ECO:0000313" key="1">
    <source>
        <dbReference type="EMBL" id="EGZ51227.1"/>
    </source>
</evidence>
<dbReference type="GO" id="GO:0000271">
    <property type="term" value="P:polysaccharide biosynthetic process"/>
    <property type="evidence" value="ECO:0007669"/>
    <property type="project" value="InterPro"/>
</dbReference>
<dbReference type="HOGENOM" id="CLU_025998_0_0_4"/>
<evidence type="ECO:0000313" key="2">
    <source>
        <dbReference type="Proteomes" id="UP000005336"/>
    </source>
</evidence>
<dbReference type="RefSeq" id="WP_009115284.1">
    <property type="nucleotide sequence ID" value="NZ_JH165159.1"/>
</dbReference>
<name>G4CM28_9NEIS</name>
<dbReference type="CDD" id="cd16440">
    <property type="entry name" value="beta_Kdo_transferase_KpsC_1"/>
    <property type="match status" value="1"/>
</dbReference>
<proteinExistence type="predicted"/>
<dbReference type="EMBL" id="AGAZ01000007">
    <property type="protein sequence ID" value="EGZ51227.1"/>
    <property type="molecule type" value="Genomic_DNA"/>
</dbReference>
<accession>G4CM28</accession>
<keyword evidence="2" id="KW-1185">Reference proteome</keyword>
<dbReference type="STRING" id="1030841.HMPREF9370_0137"/>
<protein>
    <submittedName>
        <fullName evidence="1">Capsule polysaccharide modification protein LipA</fullName>
    </submittedName>
</protein>
<dbReference type="CDD" id="cd16439">
    <property type="entry name" value="beta_Kdo_transferase_KpsC_2"/>
    <property type="match status" value="1"/>
</dbReference>
<organism evidence="1 2">
    <name type="scientific">Neisseria wadsworthii 9715</name>
    <dbReference type="NCBI Taxonomy" id="1030841"/>
    <lineage>
        <taxon>Bacteria</taxon>
        <taxon>Pseudomonadati</taxon>
        <taxon>Pseudomonadota</taxon>
        <taxon>Betaproteobacteria</taxon>
        <taxon>Neisseriales</taxon>
        <taxon>Neisseriaceae</taxon>
        <taxon>Neisseria</taxon>
    </lineage>
</organism>
<dbReference type="InterPro" id="IPR007833">
    <property type="entry name" value="Capsule_polysaccharide_synth"/>
</dbReference>
<dbReference type="AlphaFoldDB" id="G4CM28"/>
<gene>
    <name evidence="1" type="primary">lipA</name>
    <name evidence="1" type="ORF">HMPREF9370_0137</name>
</gene>
<comment type="caution">
    <text evidence="1">The sequence shown here is derived from an EMBL/GenBank/DDBJ whole genome shotgun (WGS) entry which is preliminary data.</text>
</comment>
<reference evidence="1 2" key="1">
    <citation type="submission" date="2011-06" db="EMBL/GenBank/DDBJ databases">
        <authorList>
            <person name="Muzny D."/>
            <person name="Qin X."/>
            <person name="Deng J."/>
            <person name="Jiang H."/>
            <person name="Liu Y."/>
            <person name="Qu J."/>
            <person name="Song X.-Z."/>
            <person name="Zhang L."/>
            <person name="Thornton R."/>
            <person name="Coyle M."/>
            <person name="Francisco L."/>
            <person name="Jackson L."/>
            <person name="Javaid M."/>
            <person name="Korchina V."/>
            <person name="Kovar C."/>
            <person name="Mata R."/>
            <person name="Mathew T."/>
            <person name="Ngo R."/>
            <person name="Nguyen L."/>
            <person name="Nguyen N."/>
            <person name="Okwuonu G."/>
            <person name="Ongeri F."/>
            <person name="Pham C."/>
            <person name="Simmons D."/>
            <person name="Wilczek-Boney K."/>
            <person name="Hale W."/>
            <person name="Jakkamsetti A."/>
            <person name="Pham P."/>
            <person name="Ruth R."/>
            <person name="San Lucas F."/>
            <person name="Warren J."/>
            <person name="Zhang J."/>
            <person name="Zhao Z."/>
            <person name="Zhou C."/>
            <person name="Zhu D."/>
            <person name="Lee S."/>
            <person name="Bess C."/>
            <person name="Blankenburg K."/>
            <person name="Forbes L."/>
            <person name="Fu Q."/>
            <person name="Gubbala S."/>
            <person name="Hirani K."/>
            <person name="Jayaseelan J.C."/>
            <person name="Lara F."/>
            <person name="Munidasa M."/>
            <person name="Palculict T."/>
            <person name="Patil S."/>
            <person name="Pu L.-L."/>
            <person name="Saada N."/>
            <person name="Tang L."/>
            <person name="Weissenberger G."/>
            <person name="Zhu Y."/>
            <person name="Hemphill L."/>
            <person name="Shang Y."/>
            <person name="Youmans B."/>
            <person name="Ayvaz T."/>
            <person name="Ross M."/>
            <person name="Santibanez J."/>
            <person name="Aqrawi P."/>
            <person name="Gross S."/>
            <person name="Joshi V."/>
            <person name="Fowler G."/>
            <person name="Nazareth L."/>
            <person name="Reid J."/>
            <person name="Worley K."/>
            <person name="Petrosino J."/>
            <person name="Highlander S."/>
            <person name="Gibbs R."/>
        </authorList>
    </citation>
    <scope>NUCLEOTIDE SEQUENCE [LARGE SCALE GENOMIC DNA]</scope>
    <source>
        <strain evidence="1 2">9715</strain>
    </source>
</reference>